<evidence type="ECO:0000259" key="3">
    <source>
        <dbReference type="Pfam" id="PF07993"/>
    </source>
</evidence>
<accession>A0ABR3ES10</accession>
<organism evidence="4 5">
    <name type="scientific">Marasmius crinis-equi</name>
    <dbReference type="NCBI Taxonomy" id="585013"/>
    <lineage>
        <taxon>Eukaryota</taxon>
        <taxon>Fungi</taxon>
        <taxon>Dikarya</taxon>
        <taxon>Basidiomycota</taxon>
        <taxon>Agaricomycotina</taxon>
        <taxon>Agaricomycetes</taxon>
        <taxon>Agaricomycetidae</taxon>
        <taxon>Agaricales</taxon>
        <taxon>Marasmiineae</taxon>
        <taxon>Marasmiaceae</taxon>
        <taxon>Marasmius</taxon>
    </lineage>
</organism>
<dbReference type="InterPro" id="IPR013120">
    <property type="entry name" value="FAR_NAD-bd"/>
</dbReference>
<keyword evidence="2" id="KW-0597">Phosphoprotein</keyword>
<dbReference type="Pfam" id="PF07993">
    <property type="entry name" value="NAD_binding_4"/>
    <property type="match status" value="1"/>
</dbReference>
<evidence type="ECO:0000313" key="4">
    <source>
        <dbReference type="EMBL" id="KAL0565697.1"/>
    </source>
</evidence>
<comment type="caution">
    <text evidence="4">The sequence shown here is derived from an EMBL/GenBank/DDBJ whole genome shotgun (WGS) entry which is preliminary data.</text>
</comment>
<dbReference type="InterPro" id="IPR051414">
    <property type="entry name" value="Adenylate-forming_Reductase"/>
</dbReference>
<reference evidence="4 5" key="1">
    <citation type="submission" date="2024-02" db="EMBL/GenBank/DDBJ databases">
        <title>A draft genome for the cacao thread blight pathogen Marasmius crinis-equi.</title>
        <authorList>
            <person name="Cohen S.P."/>
            <person name="Baruah I.K."/>
            <person name="Amoako-Attah I."/>
            <person name="Bukari Y."/>
            <person name="Meinhardt L.W."/>
            <person name="Bailey B.A."/>
        </authorList>
    </citation>
    <scope>NUCLEOTIDE SEQUENCE [LARGE SCALE GENOMIC DNA]</scope>
    <source>
        <strain evidence="4 5">GH-76</strain>
    </source>
</reference>
<feature type="domain" description="Thioester reductase (TE)" evidence="3">
    <location>
        <begin position="430"/>
        <end position="663"/>
    </location>
</feature>
<dbReference type="PANTHER" id="PTHR43439:SF2">
    <property type="entry name" value="ENZYME, PUTATIVE (JCVI)-RELATED"/>
    <property type="match status" value="1"/>
</dbReference>
<dbReference type="Gene3D" id="3.40.50.12780">
    <property type="entry name" value="N-terminal domain of ligase-like"/>
    <property type="match status" value="1"/>
</dbReference>
<dbReference type="EMBL" id="JBAHYK010002159">
    <property type="protein sequence ID" value="KAL0565697.1"/>
    <property type="molecule type" value="Genomic_DNA"/>
</dbReference>
<keyword evidence="5" id="KW-1185">Reference proteome</keyword>
<keyword evidence="1" id="KW-0596">Phosphopantetheine</keyword>
<name>A0ABR3ES10_9AGAR</name>
<dbReference type="Proteomes" id="UP001465976">
    <property type="component" value="Unassembled WGS sequence"/>
</dbReference>
<dbReference type="SUPFAM" id="SSF51735">
    <property type="entry name" value="NAD(P)-binding Rossmann-fold domains"/>
    <property type="match status" value="1"/>
</dbReference>
<dbReference type="InterPro" id="IPR036291">
    <property type="entry name" value="NAD(P)-bd_dom_sf"/>
</dbReference>
<gene>
    <name evidence="4" type="ORF">V5O48_016323</name>
</gene>
<evidence type="ECO:0000313" key="5">
    <source>
        <dbReference type="Proteomes" id="UP001465976"/>
    </source>
</evidence>
<protein>
    <recommendedName>
        <fullName evidence="3">Thioester reductase (TE) domain-containing protein</fullName>
    </recommendedName>
</protein>
<proteinExistence type="predicted"/>
<dbReference type="Gene3D" id="3.40.50.720">
    <property type="entry name" value="NAD(P)-binding Rossmann-like Domain"/>
    <property type="match status" value="1"/>
</dbReference>
<dbReference type="PANTHER" id="PTHR43439">
    <property type="entry name" value="PHENYLACETATE-COENZYME A LIGASE"/>
    <property type="match status" value="1"/>
</dbReference>
<evidence type="ECO:0000256" key="2">
    <source>
        <dbReference type="ARBA" id="ARBA00022553"/>
    </source>
</evidence>
<sequence length="790" mass="88894">MSGMTLTPVDFKSWSIDQEKIETLKKVKRVIFVGSMLNKDVGDYLARCGVQIYSLYGMAEAGVLASFMPPPQGMDWEYFPLTAHSNARFVDRGDNLNELFLVEHRFKRLYLSNTTFEGAKAYATRDAFMEHPTKPGYWKVCGRLDDRIIHPTGEKTDPVPMEHIMDRDHQVKSTIVFGNSRNHCGLLIQLEDPFVFDSDDKKMSSAFRKYILPRVEAANRVAPTYSRIYPEVTRTHSSSYRMMFILWKMILVTSPLKPFMYTEKGSLKRKEILQAYAPEIGELYRRREEDIGLRIAFPESMELAKVVDFIQCVLKTIPLIVPKDEDVFRYGCSSLQATRIELIIRSSLKRVLTDLAVKSLRNFVYEHQTPHAMAQYLCSVLSQGSPASTSSKSLQRVPEMERLIGALATGFSAFRGGTKGKLSQPTVILITGTTGALGSNLLSTLLNDSSVSGVYALNRKHKGVDLLERQRSCFVQQGLDAELLTDSRLKLIETDLNQIYFGLGSSVFEEMRESVTHIYHLAWDVNWLVRLSSFEDLLKGLRKLIDFALSSSLPRPPAFLYSSSIGVFHKTAMLESSLPELSYAAGQGYAESKAIAEGVLEAAGRETVLRPTIIRLGQISGGKSGAWSTREWFPTIVKSSITIGMLPDIKGLASFLSADLAAEVLNEVRDAHAPFLHVVNPQTTPFADILQPFSEALSLPMVPYQEWIHAIEESESRYTSSPELLSQIPASKILDYFRERSSKAGAEVPGYPSLDTRICRTLSSRLGDAPQFERKEAERWLKYWRKIGFI</sequence>
<evidence type="ECO:0000256" key="1">
    <source>
        <dbReference type="ARBA" id="ARBA00022450"/>
    </source>
</evidence>
<dbReference type="Pfam" id="PF23562">
    <property type="entry name" value="AMP-binding_C_3"/>
    <property type="match status" value="1"/>
</dbReference>
<dbReference type="InterPro" id="IPR042099">
    <property type="entry name" value="ANL_N_sf"/>
</dbReference>
<dbReference type="SUPFAM" id="SSF56801">
    <property type="entry name" value="Acetyl-CoA synthetase-like"/>
    <property type="match status" value="1"/>
</dbReference>